<feature type="transmembrane region" description="Helical" evidence="6">
    <location>
        <begin position="256"/>
        <end position="276"/>
    </location>
</feature>
<protein>
    <recommendedName>
        <fullName evidence="10">Divalent metal cation transporter</fullName>
    </recommendedName>
</protein>
<feature type="transmembrane region" description="Helical" evidence="6">
    <location>
        <begin position="39"/>
        <end position="57"/>
    </location>
</feature>
<reference evidence="7" key="3">
    <citation type="journal article" date="2019" name="BMC Res. Notes">
        <title>Complete genome sequence of the Sulfodiicoccus acidiphilus strain HS-1T, the first crenarchaeon that lacks polB3, isolated from an acidic hot spring in Ohwaku-dani, Hakone, Japan.</title>
        <authorList>
            <person name="Sakai H.D."/>
            <person name="Kurosawa N."/>
        </authorList>
    </citation>
    <scope>NUCLEOTIDE SEQUENCE</scope>
    <source>
        <strain evidence="7">HS-1</strain>
    </source>
</reference>
<feature type="transmembrane region" description="Helical" evidence="6">
    <location>
        <begin position="321"/>
        <end position="343"/>
    </location>
</feature>
<proteinExistence type="predicted"/>
<evidence type="ECO:0000256" key="2">
    <source>
        <dbReference type="ARBA" id="ARBA00022448"/>
    </source>
</evidence>
<keyword evidence="2" id="KW-0813">Transport</keyword>
<comment type="subcellular location">
    <subcellularLocation>
        <location evidence="1">Membrane</location>
        <topology evidence="1">Multi-pass membrane protein</topology>
    </subcellularLocation>
</comment>
<dbReference type="InterPro" id="IPR001046">
    <property type="entry name" value="NRAMP_fam"/>
</dbReference>
<dbReference type="GeneID" id="38667074"/>
<accession>A0A348B4T1</accession>
<feature type="transmembrane region" description="Helical" evidence="6">
    <location>
        <begin position="84"/>
        <end position="101"/>
    </location>
</feature>
<dbReference type="GO" id="GO:0034755">
    <property type="term" value="P:iron ion transmembrane transport"/>
    <property type="evidence" value="ECO:0007669"/>
    <property type="project" value="TreeGrafter"/>
</dbReference>
<dbReference type="GO" id="GO:0005886">
    <property type="term" value="C:plasma membrane"/>
    <property type="evidence" value="ECO:0007669"/>
    <property type="project" value="TreeGrafter"/>
</dbReference>
<evidence type="ECO:0000256" key="6">
    <source>
        <dbReference type="SAM" id="Phobius"/>
    </source>
</evidence>
<feature type="transmembrane region" description="Helical" evidence="6">
    <location>
        <begin position="359"/>
        <end position="378"/>
    </location>
</feature>
<feature type="transmembrane region" description="Helical" evidence="6">
    <location>
        <begin position="145"/>
        <end position="166"/>
    </location>
</feature>
<evidence type="ECO:0000313" key="8">
    <source>
        <dbReference type="EMBL" id="GGU01358.1"/>
    </source>
</evidence>
<dbReference type="Proteomes" id="UP000276741">
    <property type="component" value="Chromosome"/>
</dbReference>
<reference evidence="8" key="1">
    <citation type="journal article" date="2014" name="Int. J. Syst. Evol. Microbiol.">
        <title>Complete genome sequence of Corynebacterium casei LMG S-19264T (=DSM 44701T), isolated from a smear-ripened cheese.</title>
        <authorList>
            <consortium name="US DOE Joint Genome Institute (JGI-PGF)"/>
            <person name="Walter F."/>
            <person name="Albersmeier A."/>
            <person name="Kalinowski J."/>
            <person name="Ruckert C."/>
        </authorList>
    </citation>
    <scope>NUCLEOTIDE SEQUENCE</scope>
    <source>
        <strain evidence="8">JCM 31740</strain>
    </source>
</reference>
<reference evidence="9" key="2">
    <citation type="submission" date="2018-04" db="EMBL/GenBank/DDBJ databases">
        <title>Complete genome sequence of Sulfodiicoccus acidiphilus strain HS-1.</title>
        <authorList>
            <person name="Sakai H.D."/>
            <person name="Kurosawa N."/>
        </authorList>
    </citation>
    <scope>NUCLEOTIDE SEQUENCE [LARGE SCALE GENOMIC DNA]</scope>
    <source>
        <strain evidence="9">HS-1</strain>
    </source>
</reference>
<evidence type="ECO:0008006" key="10">
    <source>
        <dbReference type="Google" id="ProtNLM"/>
    </source>
</evidence>
<gene>
    <name evidence="8" type="ORF">GCM10007116_18170</name>
    <name evidence="7" type="ORF">HS1genome_1572</name>
</gene>
<dbReference type="KEGG" id="sacd:HS1genome_1572"/>
<dbReference type="AlphaFoldDB" id="A0A348B4T1"/>
<organism evidence="7 9">
    <name type="scientific">Sulfodiicoccus acidiphilus</name>
    <dbReference type="NCBI Taxonomy" id="1670455"/>
    <lineage>
        <taxon>Archaea</taxon>
        <taxon>Thermoproteota</taxon>
        <taxon>Thermoprotei</taxon>
        <taxon>Sulfolobales</taxon>
        <taxon>Sulfolobaceae</taxon>
        <taxon>Sulfodiicoccus</taxon>
    </lineage>
</organism>
<evidence type="ECO:0000313" key="7">
    <source>
        <dbReference type="EMBL" id="BBD73183.1"/>
    </source>
</evidence>
<dbReference type="EMBL" id="AP018553">
    <property type="protein sequence ID" value="BBD73183.1"/>
    <property type="molecule type" value="Genomic_DNA"/>
</dbReference>
<dbReference type="GO" id="GO:0015086">
    <property type="term" value="F:cadmium ion transmembrane transporter activity"/>
    <property type="evidence" value="ECO:0007669"/>
    <property type="project" value="TreeGrafter"/>
</dbReference>
<reference evidence="8" key="4">
    <citation type="submission" date="2020-09" db="EMBL/GenBank/DDBJ databases">
        <authorList>
            <person name="Sun Q."/>
            <person name="Ohkuma M."/>
        </authorList>
    </citation>
    <scope>NUCLEOTIDE SEQUENCE</scope>
    <source>
        <strain evidence="8">JCM 31740</strain>
    </source>
</reference>
<name>A0A348B4T1_9CREN</name>
<feature type="transmembrane region" description="Helical" evidence="6">
    <location>
        <begin position="178"/>
        <end position="198"/>
    </location>
</feature>
<feature type="transmembrane region" description="Helical" evidence="6">
    <location>
        <begin position="225"/>
        <end position="244"/>
    </location>
</feature>
<evidence type="ECO:0000256" key="3">
    <source>
        <dbReference type="ARBA" id="ARBA00022692"/>
    </source>
</evidence>
<dbReference type="GO" id="GO:0005384">
    <property type="term" value="F:manganese ion transmembrane transporter activity"/>
    <property type="evidence" value="ECO:0007669"/>
    <property type="project" value="TreeGrafter"/>
</dbReference>
<dbReference type="PANTHER" id="PTHR11706:SF33">
    <property type="entry name" value="NATURAL RESISTANCE-ASSOCIATED MACROPHAGE PROTEIN 2"/>
    <property type="match status" value="1"/>
</dbReference>
<dbReference type="RefSeq" id="WP_197721478.1">
    <property type="nucleotide sequence ID" value="NZ_AP018553.1"/>
</dbReference>
<dbReference type="PANTHER" id="PTHR11706">
    <property type="entry name" value="SOLUTE CARRIER PROTEIN FAMILY 11 MEMBER"/>
    <property type="match status" value="1"/>
</dbReference>
<dbReference type="EMBL" id="BMQS01000019">
    <property type="protein sequence ID" value="GGU01358.1"/>
    <property type="molecule type" value="Genomic_DNA"/>
</dbReference>
<evidence type="ECO:0000256" key="5">
    <source>
        <dbReference type="ARBA" id="ARBA00023136"/>
    </source>
</evidence>
<evidence type="ECO:0000313" key="9">
    <source>
        <dbReference type="Proteomes" id="UP000276741"/>
    </source>
</evidence>
<dbReference type="Pfam" id="PF01566">
    <property type="entry name" value="Nramp"/>
    <property type="match status" value="1"/>
</dbReference>
<sequence length="381" mass="41489">MIVVKVKDGIRLFGPAWIALLANADSASILGGLLTGDQYGTRLLWFIILLSFPLYVIQEAAGRLGAVTERGLGEVIRREYARKVALMATVPMFLVDSFTYLSEYVGIAVGASMLSINPTIILPVVFVLHLVIIFTGELESTERTLLVVTALILSVSLFLVFPLRYLGYPFYISSSPKFLLFLALNVGAVVTPPCMLIYQSTSTALRYSKSKAPLRYRLKWNSRETLIGSLATEAVIALAVIIGQRTPYEITSSVNSFLGILLISSGFLALVVVSLASSWGVLESLGANNKSNVKKVYLLESVPMFLAVFLVGDYLKLLNLAVAILSVSPLVVTLPAVLIGILVSRRELMGEYTFSKGRMIVYFVVVAMFLITGLLGVIELS</sequence>
<keyword evidence="5 6" id="KW-0472">Membrane</keyword>
<keyword evidence="4 6" id="KW-1133">Transmembrane helix</keyword>
<keyword evidence="3 6" id="KW-0812">Transmembrane</keyword>
<evidence type="ECO:0000256" key="4">
    <source>
        <dbReference type="ARBA" id="ARBA00022989"/>
    </source>
</evidence>
<dbReference type="Proteomes" id="UP000616143">
    <property type="component" value="Unassembled WGS sequence"/>
</dbReference>
<evidence type="ECO:0000256" key="1">
    <source>
        <dbReference type="ARBA" id="ARBA00004141"/>
    </source>
</evidence>
<feature type="transmembrane region" description="Helical" evidence="6">
    <location>
        <begin position="296"/>
        <end position="315"/>
    </location>
</feature>
<feature type="transmembrane region" description="Helical" evidence="6">
    <location>
        <begin position="107"/>
        <end position="133"/>
    </location>
</feature>
<feature type="transmembrane region" description="Helical" evidence="6">
    <location>
        <begin position="12"/>
        <end position="33"/>
    </location>
</feature>
<keyword evidence="9" id="KW-1185">Reference proteome</keyword>